<dbReference type="OrthoDB" id="2444812at2759"/>
<evidence type="ECO:0000313" key="3">
    <source>
        <dbReference type="EMBL" id="PWN36613.1"/>
    </source>
</evidence>
<feature type="region of interest" description="Disordered" evidence="1">
    <location>
        <begin position="238"/>
        <end position="288"/>
    </location>
</feature>
<dbReference type="RefSeq" id="XP_025356915.1">
    <property type="nucleotide sequence ID" value="XM_025502395.1"/>
</dbReference>
<evidence type="ECO:0000313" key="4">
    <source>
        <dbReference type="Proteomes" id="UP000245771"/>
    </source>
</evidence>
<feature type="region of interest" description="Disordered" evidence="1">
    <location>
        <begin position="114"/>
        <end position="135"/>
    </location>
</feature>
<dbReference type="Pfam" id="PF00397">
    <property type="entry name" value="WW"/>
    <property type="match status" value="1"/>
</dbReference>
<dbReference type="PROSITE" id="PS50020">
    <property type="entry name" value="WW_DOMAIN_2"/>
    <property type="match status" value="1"/>
</dbReference>
<gene>
    <name evidence="3" type="ORF">FA14DRAFT_4696</name>
</gene>
<proteinExistence type="predicted"/>
<feature type="compositionally biased region" description="Basic and acidic residues" evidence="1">
    <location>
        <begin position="7"/>
        <end position="50"/>
    </location>
</feature>
<dbReference type="SUPFAM" id="SSF51045">
    <property type="entry name" value="WW domain"/>
    <property type="match status" value="1"/>
</dbReference>
<feature type="compositionally biased region" description="Basic and acidic residues" evidence="1">
    <location>
        <begin position="238"/>
        <end position="257"/>
    </location>
</feature>
<feature type="domain" description="WW" evidence="2">
    <location>
        <begin position="84"/>
        <end position="118"/>
    </location>
</feature>
<sequence>MADDDDRIAKNDEEKVDQGENDKGDEKTKTDGDEVVNEKGKEKGKSKEVQDEREEVDDEAGEQKDDNPNKDNEVDNEKDGGEETAKQHDWQAVWDATRQAWYFWNQVTQETTWENPLVKEGKNEESATQADSVPANESVAISMTSMTDEEVAQMVGIDPDLAYLDPVMYANEIHQARMGNGNPTSTSYRSQGAFDNRTGKFVSQSALKQGATYDPSRLSHANQADRQMGAFFDVEQYEDQRKREHEKAQLETDEQGRIKRQRPSKKELKFFKERAKEKKASKHAWLRN</sequence>
<accession>A0A316VJY3</accession>
<organism evidence="3 4">
    <name type="scientific">Meira miltonrushii</name>
    <dbReference type="NCBI Taxonomy" id="1280837"/>
    <lineage>
        <taxon>Eukaryota</taxon>
        <taxon>Fungi</taxon>
        <taxon>Dikarya</taxon>
        <taxon>Basidiomycota</taxon>
        <taxon>Ustilaginomycotina</taxon>
        <taxon>Exobasidiomycetes</taxon>
        <taxon>Exobasidiales</taxon>
        <taxon>Brachybasidiaceae</taxon>
        <taxon>Meira</taxon>
    </lineage>
</organism>
<dbReference type="InterPro" id="IPR001202">
    <property type="entry name" value="WW_dom"/>
</dbReference>
<feature type="region of interest" description="Disordered" evidence="1">
    <location>
        <begin position="1"/>
        <end position="89"/>
    </location>
</feature>
<keyword evidence="4" id="KW-1185">Reference proteome</keyword>
<dbReference type="InParanoid" id="A0A316VJY3"/>
<feature type="compositionally biased region" description="Basic and acidic residues" evidence="1">
    <location>
        <begin position="61"/>
        <end position="89"/>
    </location>
</feature>
<dbReference type="EMBL" id="KZ819602">
    <property type="protein sequence ID" value="PWN36613.1"/>
    <property type="molecule type" value="Genomic_DNA"/>
</dbReference>
<name>A0A316VJY3_9BASI</name>
<protein>
    <recommendedName>
        <fullName evidence="2">WW domain-containing protein</fullName>
    </recommendedName>
</protein>
<dbReference type="Gene3D" id="2.20.70.10">
    <property type="match status" value="1"/>
</dbReference>
<dbReference type="Proteomes" id="UP000245771">
    <property type="component" value="Unassembled WGS sequence"/>
</dbReference>
<dbReference type="PROSITE" id="PS01159">
    <property type="entry name" value="WW_DOMAIN_1"/>
    <property type="match status" value="1"/>
</dbReference>
<dbReference type="GeneID" id="37024176"/>
<feature type="compositionally biased region" description="Basic and acidic residues" evidence="1">
    <location>
        <begin position="264"/>
        <end position="278"/>
    </location>
</feature>
<dbReference type="CDD" id="cd00201">
    <property type="entry name" value="WW"/>
    <property type="match status" value="1"/>
</dbReference>
<feature type="compositionally biased region" description="Acidic residues" evidence="1">
    <location>
        <begin position="51"/>
        <end position="60"/>
    </location>
</feature>
<dbReference type="InterPro" id="IPR036020">
    <property type="entry name" value="WW_dom_sf"/>
</dbReference>
<reference evidence="3 4" key="1">
    <citation type="journal article" date="2018" name="Mol. Biol. Evol.">
        <title>Broad Genomic Sampling Reveals a Smut Pathogenic Ancestry of the Fungal Clade Ustilaginomycotina.</title>
        <authorList>
            <person name="Kijpornyongpan T."/>
            <person name="Mondo S.J."/>
            <person name="Barry K."/>
            <person name="Sandor L."/>
            <person name="Lee J."/>
            <person name="Lipzen A."/>
            <person name="Pangilinan J."/>
            <person name="LaButti K."/>
            <person name="Hainaut M."/>
            <person name="Henrissat B."/>
            <person name="Grigoriev I.V."/>
            <person name="Spatafora J.W."/>
            <person name="Aime M.C."/>
        </authorList>
    </citation>
    <scope>NUCLEOTIDE SEQUENCE [LARGE SCALE GENOMIC DNA]</scope>
    <source>
        <strain evidence="3 4">MCA 3882</strain>
    </source>
</reference>
<evidence type="ECO:0000256" key="1">
    <source>
        <dbReference type="SAM" id="MobiDB-lite"/>
    </source>
</evidence>
<evidence type="ECO:0000259" key="2">
    <source>
        <dbReference type="PROSITE" id="PS50020"/>
    </source>
</evidence>
<feature type="compositionally biased region" description="Basic residues" evidence="1">
    <location>
        <begin position="279"/>
        <end position="288"/>
    </location>
</feature>
<dbReference type="AlphaFoldDB" id="A0A316VJY3"/>